<dbReference type="GO" id="GO:0003677">
    <property type="term" value="F:DNA binding"/>
    <property type="evidence" value="ECO:0007669"/>
    <property type="project" value="UniProtKB-KW"/>
</dbReference>
<evidence type="ECO:0000256" key="3">
    <source>
        <dbReference type="ARBA" id="ARBA00023163"/>
    </source>
</evidence>
<accession>A0ABD2L9J4</accession>
<evidence type="ECO:0000256" key="1">
    <source>
        <dbReference type="ARBA" id="ARBA00005560"/>
    </source>
</evidence>
<evidence type="ECO:0000256" key="2">
    <source>
        <dbReference type="ARBA" id="ARBA00023125"/>
    </source>
</evidence>
<proteinExistence type="inferred from homology"/>
<dbReference type="Gene3D" id="3.30.310.10">
    <property type="entry name" value="TATA-Binding Protein"/>
    <property type="match status" value="1"/>
</dbReference>
<keyword evidence="2" id="KW-0238">DNA-binding</keyword>
<comment type="caution">
    <text evidence="5">The sequence shown here is derived from an EMBL/GenBank/DDBJ whole genome shotgun (WGS) entry which is preliminary data.</text>
</comment>
<dbReference type="SUPFAM" id="SSF55945">
    <property type="entry name" value="TATA-box binding protein-like"/>
    <property type="match status" value="1"/>
</dbReference>
<comment type="similarity">
    <text evidence="1">Belongs to the TBP family.</text>
</comment>
<evidence type="ECO:0000313" key="5">
    <source>
        <dbReference type="EMBL" id="KAL3111129.1"/>
    </source>
</evidence>
<dbReference type="AlphaFoldDB" id="A0ABD2L9J4"/>
<protein>
    <submittedName>
        <fullName evidence="5">Uncharacterized protein</fullName>
    </submittedName>
</protein>
<dbReference type="Pfam" id="PF00352">
    <property type="entry name" value="TBP"/>
    <property type="match status" value="1"/>
</dbReference>
<organism evidence="5 6">
    <name type="scientific">Heterodera trifolii</name>
    <dbReference type="NCBI Taxonomy" id="157864"/>
    <lineage>
        <taxon>Eukaryota</taxon>
        <taxon>Metazoa</taxon>
        <taxon>Ecdysozoa</taxon>
        <taxon>Nematoda</taxon>
        <taxon>Chromadorea</taxon>
        <taxon>Rhabditida</taxon>
        <taxon>Tylenchina</taxon>
        <taxon>Tylenchomorpha</taxon>
        <taxon>Tylenchoidea</taxon>
        <taxon>Heteroderidae</taxon>
        <taxon>Heteroderinae</taxon>
        <taxon>Heterodera</taxon>
    </lineage>
</organism>
<dbReference type="EMBL" id="JBICBT010000570">
    <property type="protein sequence ID" value="KAL3109477.1"/>
    <property type="molecule type" value="Genomic_DNA"/>
</dbReference>
<keyword evidence="6" id="KW-1185">Reference proteome</keyword>
<evidence type="ECO:0000313" key="6">
    <source>
        <dbReference type="Proteomes" id="UP001620626"/>
    </source>
</evidence>
<dbReference type="Proteomes" id="UP001620626">
    <property type="component" value="Unassembled WGS sequence"/>
</dbReference>
<name>A0ABD2L9J4_9BILA</name>
<dbReference type="EMBL" id="JBICBT010000518">
    <property type="protein sequence ID" value="KAL3111129.1"/>
    <property type="molecule type" value="Genomic_DNA"/>
</dbReference>
<keyword evidence="3" id="KW-0804">Transcription</keyword>
<gene>
    <name evidence="5" type="ORF">niasHT_012337</name>
    <name evidence="4" type="ORF">niasHT_012372</name>
</gene>
<dbReference type="InterPro" id="IPR012295">
    <property type="entry name" value="TBP_dom_sf"/>
</dbReference>
<dbReference type="InterPro" id="IPR000814">
    <property type="entry name" value="TBP"/>
</dbReference>
<sequence>MLTIQNCTVTFQLQRAPFTNTEFLKIAQNGFNSEYDPQRFHAIIIRLRLLQQRTLACLLFRSTRAVLTGVPCPSRAVREAQKIRRRVQHALGSR</sequence>
<reference evidence="5 6" key="1">
    <citation type="submission" date="2024-10" db="EMBL/GenBank/DDBJ databases">
        <authorList>
            <person name="Kim D."/>
        </authorList>
    </citation>
    <scope>NUCLEOTIDE SEQUENCE [LARGE SCALE GENOMIC DNA]</scope>
    <source>
        <strain evidence="5">BH-2024</strain>
    </source>
</reference>
<evidence type="ECO:0000313" key="4">
    <source>
        <dbReference type="EMBL" id="KAL3109477.1"/>
    </source>
</evidence>